<dbReference type="GO" id="GO:0071038">
    <property type="term" value="P:TRAMP-dependent tRNA surveillance pathway"/>
    <property type="evidence" value="ECO:0007669"/>
    <property type="project" value="TreeGrafter"/>
</dbReference>
<dbReference type="Gene3D" id="3.30.230.70">
    <property type="entry name" value="GHMP Kinase, N-terminal domain"/>
    <property type="match status" value="1"/>
</dbReference>
<evidence type="ECO:0000256" key="4">
    <source>
        <dbReference type="ARBA" id="ARBA00022552"/>
    </source>
</evidence>
<dbReference type="GO" id="GO:0000467">
    <property type="term" value="P:exonucleolytic trimming to generate mature 3'-end of 5.8S rRNA from tricistronic rRNA transcript (SSU-rRNA, 5.8S rRNA, LSU-rRNA)"/>
    <property type="evidence" value="ECO:0007669"/>
    <property type="project" value="TreeGrafter"/>
</dbReference>
<sequence length="128" mass="13934">VCAASAALADVRLPTVKLDHAKEDESPIQQQEISVLDEVSPLKLAGSPVAITFFVVQSASKDFVLVDPPQDLVEHCAARISMVTDGKNILMMRTRGMLTNENLLSSVSTMAERRHRSVMETMRAAVAQ</sequence>
<dbReference type="STRING" id="27835.A0A0N4YWI6"/>
<keyword evidence="3" id="KW-0963">Cytoplasm</keyword>
<keyword evidence="5" id="KW-0271">Exosome</keyword>
<dbReference type="InterPro" id="IPR050590">
    <property type="entry name" value="Exosome_comp_Rrp42_subfam"/>
</dbReference>
<keyword evidence="9" id="KW-1185">Reference proteome</keyword>
<evidence type="ECO:0000256" key="1">
    <source>
        <dbReference type="ARBA" id="ARBA00004604"/>
    </source>
</evidence>
<evidence type="ECO:0000313" key="9">
    <source>
        <dbReference type="Proteomes" id="UP000271162"/>
    </source>
</evidence>
<dbReference type="GO" id="GO:0000177">
    <property type="term" value="C:cytoplasmic exosome (RNase complex)"/>
    <property type="evidence" value="ECO:0007669"/>
    <property type="project" value="TreeGrafter"/>
</dbReference>
<comment type="subcellular location">
    <subcellularLocation>
        <location evidence="1">Nucleus</location>
        <location evidence="1">Nucleolus</location>
    </subcellularLocation>
</comment>
<comment type="similarity">
    <text evidence="2">Belongs to the RNase PH family.</text>
</comment>
<dbReference type="GO" id="GO:0000176">
    <property type="term" value="C:nuclear exosome (RNase complex)"/>
    <property type="evidence" value="ECO:0007669"/>
    <property type="project" value="TreeGrafter"/>
</dbReference>
<reference evidence="8 9" key="2">
    <citation type="submission" date="2018-11" db="EMBL/GenBank/DDBJ databases">
        <authorList>
            <consortium name="Pathogen Informatics"/>
        </authorList>
    </citation>
    <scope>NUCLEOTIDE SEQUENCE [LARGE SCALE GENOMIC DNA]</scope>
</reference>
<proteinExistence type="inferred from homology"/>
<evidence type="ECO:0000256" key="5">
    <source>
        <dbReference type="ARBA" id="ARBA00022835"/>
    </source>
</evidence>
<dbReference type="InterPro" id="IPR027408">
    <property type="entry name" value="PNPase/RNase_PH_dom_sf"/>
</dbReference>
<dbReference type="GO" id="GO:0034476">
    <property type="term" value="P:U5 snRNA 3'-end processing"/>
    <property type="evidence" value="ECO:0007669"/>
    <property type="project" value="TreeGrafter"/>
</dbReference>
<dbReference type="AlphaFoldDB" id="A0A0N4YWI6"/>
<dbReference type="EMBL" id="UYSL01026590">
    <property type="protein sequence ID" value="VDL85685.1"/>
    <property type="molecule type" value="Genomic_DNA"/>
</dbReference>
<keyword evidence="4" id="KW-0698">rRNA processing</keyword>
<dbReference type="GO" id="GO:0016075">
    <property type="term" value="P:rRNA catabolic process"/>
    <property type="evidence" value="ECO:0007669"/>
    <property type="project" value="TreeGrafter"/>
</dbReference>
<evidence type="ECO:0000256" key="3">
    <source>
        <dbReference type="ARBA" id="ARBA00022490"/>
    </source>
</evidence>
<dbReference type="OMA" id="CAAKVFM"/>
<evidence type="ECO:0000256" key="6">
    <source>
        <dbReference type="ARBA" id="ARBA00022884"/>
    </source>
</evidence>
<dbReference type="GO" id="GO:0034473">
    <property type="term" value="P:U1 snRNA 3'-end processing"/>
    <property type="evidence" value="ECO:0007669"/>
    <property type="project" value="TreeGrafter"/>
</dbReference>
<evidence type="ECO:0000256" key="2">
    <source>
        <dbReference type="ARBA" id="ARBA00006678"/>
    </source>
</evidence>
<evidence type="ECO:0000256" key="7">
    <source>
        <dbReference type="ARBA" id="ARBA00023242"/>
    </source>
</evidence>
<protein>
    <submittedName>
        <fullName evidence="10">Exosome complex component RRP43 (inferred by orthology to a human protein)</fullName>
    </submittedName>
</protein>
<dbReference type="SUPFAM" id="SSF55666">
    <property type="entry name" value="Ribonuclease PH domain 2-like"/>
    <property type="match status" value="1"/>
</dbReference>
<dbReference type="GO" id="GO:0034475">
    <property type="term" value="P:U4 snRNA 3'-end processing"/>
    <property type="evidence" value="ECO:0007669"/>
    <property type="project" value="TreeGrafter"/>
</dbReference>
<name>A0A0N4YWI6_NIPBR</name>
<gene>
    <name evidence="8" type="ORF">NBR_LOCUS21609</name>
</gene>
<reference evidence="10" key="1">
    <citation type="submission" date="2017-02" db="UniProtKB">
        <authorList>
            <consortium name="WormBaseParasite"/>
        </authorList>
    </citation>
    <scope>IDENTIFICATION</scope>
</reference>
<dbReference type="GO" id="GO:0005730">
    <property type="term" value="C:nucleolus"/>
    <property type="evidence" value="ECO:0007669"/>
    <property type="project" value="UniProtKB-SubCell"/>
</dbReference>
<dbReference type="GO" id="GO:0035925">
    <property type="term" value="F:mRNA 3'-UTR AU-rich region binding"/>
    <property type="evidence" value="ECO:0007669"/>
    <property type="project" value="TreeGrafter"/>
</dbReference>
<keyword evidence="6" id="KW-0694">RNA-binding</keyword>
<evidence type="ECO:0000313" key="8">
    <source>
        <dbReference type="EMBL" id="VDL85685.1"/>
    </source>
</evidence>
<dbReference type="GO" id="GO:0071028">
    <property type="term" value="P:nuclear mRNA surveillance"/>
    <property type="evidence" value="ECO:0007669"/>
    <property type="project" value="TreeGrafter"/>
</dbReference>
<dbReference type="PANTHER" id="PTHR11097">
    <property type="entry name" value="EXOSOME COMPLEX EXONUCLEASE RIBOSOMAL RNA PROCESSING PROTEIN"/>
    <property type="match status" value="1"/>
</dbReference>
<evidence type="ECO:0000313" key="10">
    <source>
        <dbReference type="WBParaSite" id="NBR_0002160801-mRNA-1"/>
    </source>
</evidence>
<dbReference type="InterPro" id="IPR036345">
    <property type="entry name" value="ExoRNase_PH_dom2_sf"/>
</dbReference>
<organism evidence="10">
    <name type="scientific">Nippostrongylus brasiliensis</name>
    <name type="common">Rat hookworm</name>
    <dbReference type="NCBI Taxonomy" id="27835"/>
    <lineage>
        <taxon>Eukaryota</taxon>
        <taxon>Metazoa</taxon>
        <taxon>Ecdysozoa</taxon>
        <taxon>Nematoda</taxon>
        <taxon>Chromadorea</taxon>
        <taxon>Rhabditida</taxon>
        <taxon>Rhabditina</taxon>
        <taxon>Rhabditomorpha</taxon>
        <taxon>Strongyloidea</taxon>
        <taxon>Heligmosomidae</taxon>
        <taxon>Nippostrongylus</taxon>
    </lineage>
</organism>
<dbReference type="Proteomes" id="UP000271162">
    <property type="component" value="Unassembled WGS sequence"/>
</dbReference>
<dbReference type="GO" id="GO:0071035">
    <property type="term" value="P:nuclear polyadenylation-dependent rRNA catabolic process"/>
    <property type="evidence" value="ECO:0007669"/>
    <property type="project" value="TreeGrafter"/>
</dbReference>
<keyword evidence="7" id="KW-0539">Nucleus</keyword>
<dbReference type="PANTHER" id="PTHR11097:SF9">
    <property type="entry name" value="EXOSOME COMPLEX COMPONENT RRP43"/>
    <property type="match status" value="1"/>
</dbReference>
<accession>A0A0N4YWI6</accession>
<dbReference type="WBParaSite" id="NBR_0002160801-mRNA-1">
    <property type="protein sequence ID" value="NBR_0002160801-mRNA-1"/>
    <property type="gene ID" value="NBR_0002160801"/>
</dbReference>